<dbReference type="PANTHER" id="PTHR43540">
    <property type="entry name" value="PEROXYUREIDOACRYLATE/UREIDOACRYLATE AMIDOHYDROLASE-RELATED"/>
    <property type="match status" value="1"/>
</dbReference>
<sequence>MMKDEQLDQSVALLIIDMMNTMDFPEADLLIQELKYKLHNMVELKQRCKQEHIPVIYINDHYDLWKSDVHAIVSKAMKGKAKDMIKTLIPDDDNYFVFKPKHSGFFATPLESLLKHLGVGSLILMGVAGNICVLFTANDAYMRDYKLFVPQDCCASNVKEDNDYALKMMKNVLKANISPQNELNLKKIKKEAFNKKEQTLYEN</sequence>
<organism evidence="5 6">
    <name type="scientific">Terrilactibacillus tamarindi</name>
    <dbReference type="NCBI Taxonomy" id="2599694"/>
    <lineage>
        <taxon>Bacteria</taxon>
        <taxon>Bacillati</taxon>
        <taxon>Bacillota</taxon>
        <taxon>Bacilli</taxon>
        <taxon>Bacillales</taxon>
        <taxon>Bacillaceae</taxon>
        <taxon>Terrilactibacillus</taxon>
    </lineage>
</organism>
<dbReference type="OrthoDB" id="4305745at2"/>
<evidence type="ECO:0000259" key="4">
    <source>
        <dbReference type="Pfam" id="PF00857"/>
    </source>
</evidence>
<evidence type="ECO:0000313" key="5">
    <source>
        <dbReference type="EMBL" id="MTT30920.1"/>
    </source>
</evidence>
<dbReference type="Proteomes" id="UP000440978">
    <property type="component" value="Unassembled WGS sequence"/>
</dbReference>
<dbReference type="InterPro" id="IPR000868">
    <property type="entry name" value="Isochorismatase-like_dom"/>
</dbReference>
<comment type="caution">
    <text evidence="5">The sequence shown here is derived from an EMBL/GenBank/DDBJ whole genome shotgun (WGS) entry which is preliminary data.</text>
</comment>
<evidence type="ECO:0000256" key="2">
    <source>
        <dbReference type="ARBA" id="ARBA00022801"/>
    </source>
</evidence>
<dbReference type="SUPFAM" id="SSF52499">
    <property type="entry name" value="Isochorismatase-like hydrolases"/>
    <property type="match status" value="1"/>
</dbReference>
<comment type="similarity">
    <text evidence="1">Belongs to the isochorismatase family.</text>
</comment>
<accession>A0A6N8CMZ4</accession>
<dbReference type="AlphaFoldDB" id="A0A6N8CMZ4"/>
<dbReference type="CDD" id="cd00431">
    <property type="entry name" value="cysteine_hydrolases"/>
    <property type="match status" value="1"/>
</dbReference>
<dbReference type="EMBL" id="WNHB01000003">
    <property type="protein sequence ID" value="MTT30920.1"/>
    <property type="molecule type" value="Genomic_DNA"/>
</dbReference>
<feature type="domain" description="Isochorismatase-like" evidence="4">
    <location>
        <begin position="12"/>
        <end position="172"/>
    </location>
</feature>
<dbReference type="Gene3D" id="3.40.50.850">
    <property type="entry name" value="Isochorismatase-like"/>
    <property type="match status" value="1"/>
</dbReference>
<keyword evidence="3" id="KW-0812">Transmembrane</keyword>
<gene>
    <name evidence="5" type="ORF">GMB86_02685</name>
</gene>
<dbReference type="Pfam" id="PF00857">
    <property type="entry name" value="Isochorismatase"/>
    <property type="match status" value="1"/>
</dbReference>
<reference evidence="5 6" key="1">
    <citation type="submission" date="2019-11" db="EMBL/GenBank/DDBJ databases">
        <title>Terrilactibacillus tamarindus sp. nov. BCM23-1 isolated from bark of Tamarindus indica.</title>
        <authorList>
            <person name="Kingkaew E."/>
            <person name="Tanasupawat S."/>
        </authorList>
    </citation>
    <scope>NUCLEOTIDE SEQUENCE [LARGE SCALE GENOMIC DNA]</scope>
    <source>
        <strain evidence="5 6">BCM23-1</strain>
    </source>
</reference>
<name>A0A6N8CMZ4_9BACI</name>
<dbReference type="GO" id="GO:0016787">
    <property type="term" value="F:hydrolase activity"/>
    <property type="evidence" value="ECO:0007669"/>
    <property type="project" value="UniProtKB-KW"/>
</dbReference>
<protein>
    <submittedName>
        <fullName evidence="5">Isochorismatase family protein</fullName>
    </submittedName>
</protein>
<evidence type="ECO:0000313" key="6">
    <source>
        <dbReference type="Proteomes" id="UP000440978"/>
    </source>
</evidence>
<evidence type="ECO:0000256" key="3">
    <source>
        <dbReference type="SAM" id="Phobius"/>
    </source>
</evidence>
<feature type="transmembrane region" description="Helical" evidence="3">
    <location>
        <begin position="117"/>
        <end position="137"/>
    </location>
</feature>
<dbReference type="InterPro" id="IPR036380">
    <property type="entry name" value="Isochorismatase-like_sf"/>
</dbReference>
<proteinExistence type="inferred from homology"/>
<keyword evidence="3" id="KW-0472">Membrane</keyword>
<dbReference type="PANTHER" id="PTHR43540:SF6">
    <property type="entry name" value="ISOCHORISMATASE-LIKE DOMAIN-CONTAINING PROTEIN"/>
    <property type="match status" value="1"/>
</dbReference>
<evidence type="ECO:0000256" key="1">
    <source>
        <dbReference type="ARBA" id="ARBA00006336"/>
    </source>
</evidence>
<keyword evidence="6" id="KW-1185">Reference proteome</keyword>
<dbReference type="InterPro" id="IPR050272">
    <property type="entry name" value="Isochorismatase-like_hydrls"/>
</dbReference>
<keyword evidence="2" id="KW-0378">Hydrolase</keyword>
<keyword evidence="3" id="KW-1133">Transmembrane helix</keyword>